<feature type="compositionally biased region" description="Polar residues" evidence="7">
    <location>
        <begin position="383"/>
        <end position="396"/>
    </location>
</feature>
<feature type="compositionally biased region" description="Low complexity" evidence="7">
    <location>
        <begin position="623"/>
        <end position="637"/>
    </location>
</feature>
<evidence type="ECO:0000256" key="5">
    <source>
        <dbReference type="ARBA" id="ARBA00023180"/>
    </source>
</evidence>
<dbReference type="InterPro" id="IPR050599">
    <property type="entry name" value="VDCC_alpha-1_subunit"/>
</dbReference>
<keyword evidence="4" id="KW-0406">Ion transport</keyword>
<evidence type="ECO:0000256" key="4">
    <source>
        <dbReference type="ARBA" id="ARBA00023065"/>
    </source>
</evidence>
<dbReference type="InterPro" id="IPR014873">
    <property type="entry name" value="VDCC_a1su_IQ"/>
</dbReference>
<evidence type="ECO:0000259" key="8">
    <source>
        <dbReference type="PROSITE" id="PS50222"/>
    </source>
</evidence>
<dbReference type="FunFam" id="1.10.238.10:FF:000063">
    <property type="entry name" value="Voltage-dependent N-type calcium channel subunit alpha"/>
    <property type="match status" value="1"/>
</dbReference>
<sequence>MLNLFVAVIMDNFDYLTRDSSILGPHHLDEFIRVWADFDPTATGRIHYSDMYEMLRNIAPPVGFGRKCPYRLAYKHLIRMNMPVADDGTVHFTTTLFALIRESLSIKMRPVEEMDEADEELRQTLRKIWPLKSKKNMIDLVVPPNGDLCFQKLTVGKIYAGLLILENWRARKSGVEIGGGGLFGGGLRGLVAAAKSAAGQQQQQPPVNDQEGEIDSPSVEQYHPVRYGGRKISPPAQIGRPYSIFSTLVDTIHRNNKTGENEGDDINTIAEEDTSEAAHQLPRRRRQNAYDSDFRNQQLLHSRSPSPFDDSQQHSIPIIRHPILYTRQHELEERFRHHPAIGLQPGDQYQFASEYDRKHRSRSSSYADTQNEAIRTSQRRKLPSTQHLRNIPQPQNIDEYKNSQQHSPVQSSTSSTCSECRRGSISPSTTSSNSSDATTCCSSCESSGTLSSRQNQLSPPATDDYSQSEIASSSIQLPTVRRIQSQQNRPQPRTHLEIRNDQKPPEQQQQQRFSQRKLPVIRPVSPSISSQSSSLVYQQPKISVPNINRYKQPVAAYYLAQQEQSQQRQPAEFTNYYNRTGFNSSPRGPLGRWAIQRAATIASTSAAPAATSSATLTRRYNNQQLQQSQHQQKYSQQFTPSYNNQNRRVSGSASSSALDSFDVDNLQTTTNRLLPQQKQQQLSSSNNPKTTNSSSISPGDIVIWARPGNVPLSDSEEEPPI</sequence>
<dbReference type="Pfam" id="PF08763">
    <property type="entry name" value="Ca_chan_IQ"/>
    <property type="match status" value="1"/>
</dbReference>
<reference evidence="10" key="1">
    <citation type="submission" date="2022-11" db="UniProtKB">
        <authorList>
            <consortium name="WormBaseParasite"/>
        </authorList>
    </citation>
    <scope>IDENTIFICATION</scope>
</reference>
<dbReference type="GO" id="GO:0098703">
    <property type="term" value="P:calcium ion import across plasma membrane"/>
    <property type="evidence" value="ECO:0007669"/>
    <property type="project" value="TreeGrafter"/>
</dbReference>
<feature type="region of interest" description="Disordered" evidence="7">
    <location>
        <begin position="354"/>
        <end position="536"/>
    </location>
</feature>
<keyword evidence="6" id="KW-0407">Ion channel</keyword>
<keyword evidence="9" id="KW-1185">Reference proteome</keyword>
<feature type="compositionally biased region" description="Low complexity" evidence="7">
    <location>
        <begin position="650"/>
        <end position="660"/>
    </location>
</feature>
<evidence type="ECO:0000256" key="2">
    <source>
        <dbReference type="ARBA" id="ARBA00022737"/>
    </source>
</evidence>
<dbReference type="Gene3D" id="1.10.238.10">
    <property type="entry name" value="EF-hand"/>
    <property type="match status" value="1"/>
</dbReference>
<evidence type="ECO:0000256" key="7">
    <source>
        <dbReference type="SAM" id="MobiDB-lite"/>
    </source>
</evidence>
<evidence type="ECO:0000256" key="6">
    <source>
        <dbReference type="ARBA" id="ARBA00023303"/>
    </source>
</evidence>
<evidence type="ECO:0000256" key="1">
    <source>
        <dbReference type="ARBA" id="ARBA00022448"/>
    </source>
</evidence>
<keyword evidence="3" id="KW-0851">Voltage-gated channel</keyword>
<dbReference type="Proteomes" id="UP000887563">
    <property type="component" value="Unplaced"/>
</dbReference>
<dbReference type="PROSITE" id="PS50222">
    <property type="entry name" value="EF_HAND_2"/>
    <property type="match status" value="1"/>
</dbReference>
<keyword evidence="2" id="KW-0677">Repeat</keyword>
<evidence type="ECO:0000313" key="9">
    <source>
        <dbReference type="Proteomes" id="UP000887563"/>
    </source>
</evidence>
<dbReference type="GO" id="GO:0005509">
    <property type="term" value="F:calcium ion binding"/>
    <property type="evidence" value="ECO:0007669"/>
    <property type="project" value="InterPro"/>
</dbReference>
<keyword evidence="5" id="KW-0325">Glycoprotein</keyword>
<feature type="region of interest" description="Disordered" evidence="7">
    <location>
        <begin position="623"/>
        <end position="661"/>
    </location>
</feature>
<dbReference type="GO" id="GO:0008331">
    <property type="term" value="F:high voltage-gated calcium channel activity"/>
    <property type="evidence" value="ECO:0007669"/>
    <property type="project" value="TreeGrafter"/>
</dbReference>
<dbReference type="PANTHER" id="PTHR45628:SF7">
    <property type="entry name" value="VOLTAGE-DEPENDENT CALCIUM CHANNEL TYPE A SUBUNIT ALPHA-1"/>
    <property type="match status" value="1"/>
</dbReference>
<protein>
    <submittedName>
        <fullName evidence="10">EF-hand domain-containing protein</fullName>
    </submittedName>
</protein>
<dbReference type="GO" id="GO:0045202">
    <property type="term" value="C:synapse"/>
    <property type="evidence" value="ECO:0007669"/>
    <property type="project" value="GOC"/>
</dbReference>
<feature type="domain" description="EF-hand" evidence="8">
    <location>
        <begin position="26"/>
        <end position="61"/>
    </location>
</feature>
<feature type="compositionally biased region" description="Polar residues" evidence="7">
    <location>
        <begin position="453"/>
        <end position="491"/>
    </location>
</feature>
<dbReference type="GO" id="GO:0005891">
    <property type="term" value="C:voltage-gated calcium channel complex"/>
    <property type="evidence" value="ECO:0007669"/>
    <property type="project" value="TreeGrafter"/>
</dbReference>
<dbReference type="GO" id="GO:0007268">
    <property type="term" value="P:chemical synaptic transmission"/>
    <property type="evidence" value="ECO:0007669"/>
    <property type="project" value="TreeGrafter"/>
</dbReference>
<keyword evidence="1" id="KW-0813">Transport</keyword>
<feature type="compositionally biased region" description="Basic and acidic residues" evidence="7">
    <location>
        <begin position="494"/>
        <end position="504"/>
    </location>
</feature>
<dbReference type="SMART" id="SM01062">
    <property type="entry name" value="Ca_chan_IQ"/>
    <property type="match status" value="1"/>
</dbReference>
<proteinExistence type="predicted"/>
<name>A0A914LGU6_MELIC</name>
<evidence type="ECO:0000313" key="10">
    <source>
        <dbReference type="WBParaSite" id="Minc3s00514g13580"/>
    </source>
</evidence>
<dbReference type="PANTHER" id="PTHR45628">
    <property type="entry name" value="VOLTAGE-DEPENDENT CALCIUM CHANNEL TYPE A SUBUNIT ALPHA-1"/>
    <property type="match status" value="1"/>
</dbReference>
<feature type="compositionally biased region" description="Polar residues" evidence="7">
    <location>
        <begin position="638"/>
        <end position="649"/>
    </location>
</feature>
<accession>A0A914LGU6</accession>
<feature type="compositionally biased region" description="Low complexity" evidence="7">
    <location>
        <begin position="675"/>
        <end position="698"/>
    </location>
</feature>
<organism evidence="9 10">
    <name type="scientific">Meloidogyne incognita</name>
    <name type="common">Southern root-knot nematode worm</name>
    <name type="synonym">Oxyuris incognita</name>
    <dbReference type="NCBI Taxonomy" id="6306"/>
    <lineage>
        <taxon>Eukaryota</taxon>
        <taxon>Metazoa</taxon>
        <taxon>Ecdysozoa</taxon>
        <taxon>Nematoda</taxon>
        <taxon>Chromadorea</taxon>
        <taxon>Rhabditida</taxon>
        <taxon>Tylenchina</taxon>
        <taxon>Tylenchomorpha</taxon>
        <taxon>Tylenchoidea</taxon>
        <taxon>Meloidogynidae</taxon>
        <taxon>Meloidogyninae</taxon>
        <taxon>Meloidogyne</taxon>
        <taxon>Meloidogyne incognita group</taxon>
    </lineage>
</organism>
<dbReference type="InterPro" id="IPR031649">
    <property type="entry name" value="GPHH_dom"/>
</dbReference>
<feature type="compositionally biased region" description="Polar residues" evidence="7">
    <location>
        <begin position="363"/>
        <end position="376"/>
    </location>
</feature>
<feature type="region of interest" description="Disordered" evidence="7">
    <location>
        <begin position="675"/>
        <end position="721"/>
    </location>
</feature>
<dbReference type="Pfam" id="PF16905">
    <property type="entry name" value="GPHH"/>
    <property type="match status" value="1"/>
</dbReference>
<feature type="compositionally biased region" description="Low complexity" evidence="7">
    <location>
        <begin position="403"/>
        <end position="452"/>
    </location>
</feature>
<feature type="region of interest" description="Disordered" evidence="7">
    <location>
        <begin position="196"/>
        <end position="216"/>
    </location>
</feature>
<feature type="compositionally biased region" description="Low complexity" evidence="7">
    <location>
        <begin position="518"/>
        <end position="536"/>
    </location>
</feature>
<evidence type="ECO:0000256" key="3">
    <source>
        <dbReference type="ARBA" id="ARBA00022882"/>
    </source>
</evidence>
<dbReference type="InterPro" id="IPR002048">
    <property type="entry name" value="EF_hand_dom"/>
</dbReference>
<dbReference type="AlphaFoldDB" id="A0A914LGU6"/>
<dbReference type="WBParaSite" id="Minc3s00514g13580">
    <property type="protein sequence ID" value="Minc3s00514g13580"/>
    <property type="gene ID" value="Minc3s00514g13580"/>
</dbReference>